<evidence type="ECO:0000256" key="3">
    <source>
        <dbReference type="ARBA" id="ARBA00022729"/>
    </source>
</evidence>
<organism evidence="8 9">
    <name type="scientific">Bifidobacterium biavatii DSM 23969</name>
    <dbReference type="NCBI Taxonomy" id="1437608"/>
    <lineage>
        <taxon>Bacteria</taxon>
        <taxon>Bacillati</taxon>
        <taxon>Actinomycetota</taxon>
        <taxon>Actinomycetes</taxon>
        <taxon>Bifidobacteriales</taxon>
        <taxon>Bifidobacteriaceae</taxon>
        <taxon>Bifidobacterium</taxon>
    </lineage>
</organism>
<evidence type="ECO:0000256" key="1">
    <source>
        <dbReference type="ARBA" id="ARBA00004635"/>
    </source>
</evidence>
<keyword evidence="6 8" id="KW-0449">Lipoprotein</keyword>
<dbReference type="GO" id="GO:0016020">
    <property type="term" value="C:membrane"/>
    <property type="evidence" value="ECO:0007669"/>
    <property type="project" value="UniProtKB-SubCell"/>
</dbReference>
<evidence type="ECO:0000313" key="8">
    <source>
        <dbReference type="EMBL" id="KFI52279.1"/>
    </source>
</evidence>
<name>A0A087A0H9_9BIFI</name>
<reference evidence="8 9" key="1">
    <citation type="submission" date="2014-03" db="EMBL/GenBank/DDBJ databases">
        <title>Genomics of Bifidobacteria.</title>
        <authorList>
            <person name="Ventura M."/>
            <person name="Milani C."/>
            <person name="Lugli G.A."/>
        </authorList>
    </citation>
    <scope>NUCLEOTIDE SEQUENCE [LARGE SCALE GENOMIC DNA]</scope>
    <source>
        <strain evidence="8 9">DSM 23969</strain>
    </source>
</reference>
<gene>
    <name evidence="8" type="ORF">BBIA_0577</name>
</gene>
<comment type="subcellular location">
    <subcellularLocation>
        <location evidence="1">Membrane</location>
        <topology evidence="1">Lipid-anchor</topology>
    </subcellularLocation>
</comment>
<dbReference type="PROSITE" id="PS51257">
    <property type="entry name" value="PROKAR_LIPOPROTEIN"/>
    <property type="match status" value="1"/>
</dbReference>
<evidence type="ECO:0000256" key="7">
    <source>
        <dbReference type="SAM" id="SignalP"/>
    </source>
</evidence>
<evidence type="ECO:0000256" key="6">
    <source>
        <dbReference type="ARBA" id="ARBA00023288"/>
    </source>
</evidence>
<dbReference type="OrthoDB" id="9812878at2"/>
<feature type="signal peptide" evidence="7">
    <location>
        <begin position="1"/>
        <end position="25"/>
    </location>
</feature>
<evidence type="ECO:0000256" key="2">
    <source>
        <dbReference type="ARBA" id="ARBA00008973"/>
    </source>
</evidence>
<dbReference type="PANTHER" id="PTHR30429">
    <property type="entry name" value="D-METHIONINE-BINDING LIPOPROTEIN METQ"/>
    <property type="match status" value="1"/>
</dbReference>
<protein>
    <submittedName>
        <fullName evidence="8">Outer membrane lipoprotein</fullName>
    </submittedName>
</protein>
<dbReference type="InterPro" id="IPR004872">
    <property type="entry name" value="Lipoprotein_NlpA"/>
</dbReference>
<dbReference type="eggNOG" id="COG1464">
    <property type="taxonomic scope" value="Bacteria"/>
</dbReference>
<accession>A0A087A0H9</accession>
<dbReference type="SUPFAM" id="SSF53850">
    <property type="entry name" value="Periplasmic binding protein-like II"/>
    <property type="match status" value="1"/>
</dbReference>
<evidence type="ECO:0000256" key="5">
    <source>
        <dbReference type="ARBA" id="ARBA00023139"/>
    </source>
</evidence>
<dbReference type="Pfam" id="PF03180">
    <property type="entry name" value="Lipoprotein_9"/>
    <property type="match status" value="1"/>
</dbReference>
<keyword evidence="3 7" id="KW-0732">Signal</keyword>
<keyword evidence="4" id="KW-0472">Membrane</keyword>
<keyword evidence="9" id="KW-1185">Reference proteome</keyword>
<proteinExistence type="inferred from homology"/>
<keyword evidence="5" id="KW-0564">Palmitate</keyword>
<dbReference type="PANTHER" id="PTHR30429:SF3">
    <property type="entry name" value="LIPOPROTEIN"/>
    <property type="match status" value="1"/>
</dbReference>
<comment type="similarity">
    <text evidence="2">Belongs to the NlpA lipoprotein family.</text>
</comment>
<comment type="caution">
    <text evidence="8">The sequence shown here is derived from an EMBL/GenBank/DDBJ whole genome shotgun (WGS) entry which is preliminary data.</text>
</comment>
<dbReference type="RefSeq" id="WP_033494254.1">
    <property type="nucleotide sequence ID" value="NZ_JDUU01000013.1"/>
</dbReference>
<evidence type="ECO:0000313" key="9">
    <source>
        <dbReference type="Proteomes" id="UP000029108"/>
    </source>
</evidence>
<feature type="chain" id="PRO_5001818191" evidence="7">
    <location>
        <begin position="26"/>
        <end position="291"/>
    </location>
</feature>
<dbReference type="Gene3D" id="3.40.190.10">
    <property type="entry name" value="Periplasmic binding protein-like II"/>
    <property type="match status" value="2"/>
</dbReference>
<sequence length="291" mass="31441">MRRTGIRRILEAAAAVTATIGVLIAAGCGATGSATDADGNKIIKVSISGTSFEPVWKLVNENLKKEKAGLQVKTVSVEKGIYGNQALSQGEVDLSAQQNYAFLNGEIKEKGYKFTPIAETIISPLNIFSDTISSVADVKDGDKVLIPNDPVNIGRALEVLQDAKLITIDPAKDDPAKGLYPHEDDITSNPKHLNITPVDKNMVMPSLKDAAIGIANADAVVDYGKNPVTDAIYAVEPDPKNPQNKPWINVIVARTEDKDNPDYRKIITAYHQDNVKQLINTLFKGGNIPVW</sequence>
<dbReference type="STRING" id="1437608.GCA_000771645_00543"/>
<dbReference type="AlphaFoldDB" id="A0A087A0H9"/>
<evidence type="ECO:0000256" key="4">
    <source>
        <dbReference type="ARBA" id="ARBA00023136"/>
    </source>
</evidence>
<dbReference type="EMBL" id="JGYN01000006">
    <property type="protein sequence ID" value="KFI52279.1"/>
    <property type="molecule type" value="Genomic_DNA"/>
</dbReference>
<dbReference type="Proteomes" id="UP000029108">
    <property type="component" value="Unassembled WGS sequence"/>
</dbReference>